<gene>
    <name evidence="10" type="ORF">PVAND_015886</name>
</gene>
<evidence type="ECO:0000256" key="2">
    <source>
        <dbReference type="ARBA" id="ARBA00022598"/>
    </source>
</evidence>
<dbReference type="GO" id="GO:0005524">
    <property type="term" value="F:ATP binding"/>
    <property type="evidence" value="ECO:0007669"/>
    <property type="project" value="UniProtKB-KW"/>
</dbReference>
<keyword evidence="8" id="KW-0812">Transmembrane</keyword>
<keyword evidence="2" id="KW-0436">Ligase</keyword>
<keyword evidence="11" id="KW-1185">Reference proteome</keyword>
<dbReference type="GO" id="GO:0005886">
    <property type="term" value="C:plasma membrane"/>
    <property type="evidence" value="ECO:0007669"/>
    <property type="project" value="TreeGrafter"/>
</dbReference>
<evidence type="ECO:0000256" key="7">
    <source>
        <dbReference type="ARBA" id="ARBA00036813"/>
    </source>
</evidence>
<comment type="catalytic activity">
    <reaction evidence="7">
        <text>a long-chain fatty acid + ATP + CoA = a long-chain fatty acyl-CoA + AMP + diphosphate</text>
        <dbReference type="Rhea" id="RHEA:15421"/>
        <dbReference type="ChEBI" id="CHEBI:30616"/>
        <dbReference type="ChEBI" id="CHEBI:33019"/>
        <dbReference type="ChEBI" id="CHEBI:57287"/>
        <dbReference type="ChEBI" id="CHEBI:57560"/>
        <dbReference type="ChEBI" id="CHEBI:83139"/>
        <dbReference type="ChEBI" id="CHEBI:456215"/>
        <dbReference type="EC" id="6.2.1.3"/>
    </reaction>
</comment>
<keyword evidence="4" id="KW-0276">Fatty acid metabolism</keyword>
<feature type="domain" description="AMP-dependent synthetase/ligase" evidence="9">
    <location>
        <begin position="106"/>
        <end position="526"/>
    </location>
</feature>
<keyword evidence="8" id="KW-0472">Membrane</keyword>
<dbReference type="GO" id="GO:0090433">
    <property type="term" value="F:palmitoyl-CoA ligase activity"/>
    <property type="evidence" value="ECO:0007669"/>
    <property type="project" value="TreeGrafter"/>
</dbReference>
<dbReference type="Gene3D" id="3.40.50.12780">
    <property type="entry name" value="N-terminal domain of ligase-like"/>
    <property type="match status" value="1"/>
</dbReference>
<dbReference type="EMBL" id="JADBJN010000004">
    <property type="protein sequence ID" value="KAG5667921.1"/>
    <property type="molecule type" value="Genomic_DNA"/>
</dbReference>
<keyword evidence="8" id="KW-1133">Transmembrane helix</keyword>
<dbReference type="InterPro" id="IPR042099">
    <property type="entry name" value="ANL_N_sf"/>
</dbReference>
<dbReference type="EC" id="6.2.1.3" evidence="6"/>
<name>A0A9J6BDG2_POLVA</name>
<dbReference type="GO" id="GO:0005783">
    <property type="term" value="C:endoplasmic reticulum"/>
    <property type="evidence" value="ECO:0007669"/>
    <property type="project" value="TreeGrafter"/>
</dbReference>
<evidence type="ECO:0000256" key="8">
    <source>
        <dbReference type="SAM" id="Phobius"/>
    </source>
</evidence>
<reference evidence="10" key="1">
    <citation type="submission" date="2021-03" db="EMBL/GenBank/DDBJ databases">
        <title>Chromosome level genome of the anhydrobiotic midge Polypedilum vanderplanki.</title>
        <authorList>
            <person name="Yoshida Y."/>
            <person name="Kikawada T."/>
            <person name="Gusev O."/>
        </authorList>
    </citation>
    <scope>NUCLEOTIDE SEQUENCE</scope>
    <source>
        <strain evidence="10">NIAS01</strain>
        <tissue evidence="10">Whole body or cell culture</tissue>
    </source>
</reference>
<accession>A0A9J6BDG2</accession>
<dbReference type="GO" id="GO:0035336">
    <property type="term" value="P:long-chain fatty-acyl-CoA metabolic process"/>
    <property type="evidence" value="ECO:0007669"/>
    <property type="project" value="TreeGrafter"/>
</dbReference>
<sequence>MSIGAAIFIGIVAVISFFYTILTFPFYFLVQQPWKVKKKANEVKAKAIGSDRTSITYQSVRPFGPVHKKLDQAGIQTLEQILKYVSLQFKNKRCLGTREILSEEDEKQPDGKIFKKARMGKYNWRTFDEVDNEAQHFGKGMRELGVDPRDKVVIFAETRAEWMIAVHGLFKQACTVCTIYATLGEDGVTFGVNETEVKYVITSHELMPKIRNILKDIPNVHTVVYFEDQLHPTDVSGFGNVRVVPYKEVVRKGSMNKFDQHSPHRDDTAILMYTSGSTGVPKGVMLSHWNCVSALKGFVDGLEVYDNDVFLGLLPLAHVYELLAESAIMLVGVPIGYSTPLTLLDSSPRIMTGTMGDGRVLSPTAMTSVPLILDRVRKGIFDKISKESPIKKALFEYCLKYKTRWVRRGYRTPIVDGVVFKKVAALLGGRMRAMVSGGAPLSPDTHEVIRNCLCLSVVQGYGLTETTAGATVMEVDDPTTGRSGAPTTMSLIRLVNWEEGNYMVTNNPFPQGEVLVGGDNVAMGYFKRPELTEESFFEENGRRWFRTGDIGEIHADGSLKIIDRKKDLVKLQHGEYISLGKVESELKTCPFIENICVYADSTKTYCVALVAPAEVGFKNLAESIGITGEFEQLCVNREVIKAATKGLHDYAKKCNLAKFEVPTMIYLCPDFWTPESGLVTAAFKIKRKEILEKYKSEITRMYS</sequence>
<dbReference type="GO" id="GO:0005811">
    <property type="term" value="C:lipid droplet"/>
    <property type="evidence" value="ECO:0007669"/>
    <property type="project" value="TreeGrafter"/>
</dbReference>
<dbReference type="PROSITE" id="PS00455">
    <property type="entry name" value="AMP_BINDING"/>
    <property type="match status" value="1"/>
</dbReference>
<keyword evidence="4" id="KW-0443">Lipid metabolism</keyword>
<feature type="transmembrane region" description="Helical" evidence="8">
    <location>
        <begin position="6"/>
        <end position="30"/>
    </location>
</feature>
<evidence type="ECO:0000256" key="3">
    <source>
        <dbReference type="ARBA" id="ARBA00022741"/>
    </source>
</evidence>
<evidence type="ECO:0000256" key="5">
    <source>
        <dbReference type="ARBA" id="ARBA00022840"/>
    </source>
</evidence>
<keyword evidence="3" id="KW-0547">Nucleotide-binding</keyword>
<dbReference type="Pfam" id="PF00501">
    <property type="entry name" value="AMP-binding"/>
    <property type="match status" value="1"/>
</dbReference>
<dbReference type="Proteomes" id="UP001107558">
    <property type="component" value="Chromosome 4"/>
</dbReference>
<dbReference type="InterPro" id="IPR020845">
    <property type="entry name" value="AMP-binding_CS"/>
</dbReference>
<dbReference type="PANTHER" id="PTHR43272">
    <property type="entry name" value="LONG-CHAIN-FATTY-ACID--COA LIGASE"/>
    <property type="match status" value="1"/>
</dbReference>
<dbReference type="AlphaFoldDB" id="A0A9J6BDG2"/>
<evidence type="ECO:0000256" key="6">
    <source>
        <dbReference type="ARBA" id="ARBA00026121"/>
    </source>
</evidence>
<dbReference type="SUPFAM" id="SSF56801">
    <property type="entry name" value="Acetyl-CoA synthetase-like"/>
    <property type="match status" value="1"/>
</dbReference>
<evidence type="ECO:0000313" key="10">
    <source>
        <dbReference type="EMBL" id="KAG5667921.1"/>
    </source>
</evidence>
<keyword evidence="5" id="KW-0067">ATP-binding</keyword>
<dbReference type="OrthoDB" id="1700726at2759"/>
<dbReference type="GO" id="GO:0030182">
    <property type="term" value="P:neuron differentiation"/>
    <property type="evidence" value="ECO:0007669"/>
    <property type="project" value="TreeGrafter"/>
</dbReference>
<proteinExistence type="inferred from homology"/>
<dbReference type="PANTHER" id="PTHR43272:SF83">
    <property type="entry name" value="ACYL-COA SYNTHETASE LONG-CHAIN, ISOFORM J"/>
    <property type="match status" value="1"/>
</dbReference>
<protein>
    <recommendedName>
        <fullName evidence="6">long-chain-fatty-acid--CoA ligase</fullName>
        <ecNumber evidence="6">6.2.1.3</ecNumber>
    </recommendedName>
</protein>
<comment type="caution">
    <text evidence="10">The sequence shown here is derived from an EMBL/GenBank/DDBJ whole genome shotgun (WGS) entry which is preliminary data.</text>
</comment>
<evidence type="ECO:0000259" key="9">
    <source>
        <dbReference type="Pfam" id="PF00501"/>
    </source>
</evidence>
<evidence type="ECO:0000313" key="11">
    <source>
        <dbReference type="Proteomes" id="UP001107558"/>
    </source>
</evidence>
<evidence type="ECO:0000256" key="1">
    <source>
        <dbReference type="ARBA" id="ARBA00006432"/>
    </source>
</evidence>
<evidence type="ECO:0000256" key="4">
    <source>
        <dbReference type="ARBA" id="ARBA00022832"/>
    </source>
</evidence>
<organism evidence="10 11">
    <name type="scientific">Polypedilum vanderplanki</name>
    <name type="common">Sleeping chironomid midge</name>
    <dbReference type="NCBI Taxonomy" id="319348"/>
    <lineage>
        <taxon>Eukaryota</taxon>
        <taxon>Metazoa</taxon>
        <taxon>Ecdysozoa</taxon>
        <taxon>Arthropoda</taxon>
        <taxon>Hexapoda</taxon>
        <taxon>Insecta</taxon>
        <taxon>Pterygota</taxon>
        <taxon>Neoptera</taxon>
        <taxon>Endopterygota</taxon>
        <taxon>Diptera</taxon>
        <taxon>Nematocera</taxon>
        <taxon>Chironomoidea</taxon>
        <taxon>Chironomidae</taxon>
        <taxon>Chironominae</taxon>
        <taxon>Polypedilum</taxon>
        <taxon>Polypedilum</taxon>
    </lineage>
</organism>
<comment type="similarity">
    <text evidence="1">Belongs to the ATP-dependent AMP-binding enzyme family.</text>
</comment>
<dbReference type="InterPro" id="IPR000873">
    <property type="entry name" value="AMP-dep_synth/lig_dom"/>
</dbReference>